<keyword evidence="8 14" id="KW-0479">Metal-binding</keyword>
<dbReference type="GO" id="GO:0012505">
    <property type="term" value="C:endomembrane system"/>
    <property type="evidence" value="ECO:0007669"/>
    <property type="project" value="TreeGrafter"/>
</dbReference>
<dbReference type="EMBL" id="CAQQ02032442">
    <property type="status" value="NOT_ANNOTATED_CDS"/>
    <property type="molecule type" value="Genomic_DNA"/>
</dbReference>
<dbReference type="OMA" id="FSNTRED"/>
<comment type="catalytic activity">
    <reaction evidence="1">
        <text>a myo-inositol phosphate + H2O = myo-inositol + phosphate</text>
        <dbReference type="Rhea" id="RHEA:24056"/>
        <dbReference type="ChEBI" id="CHEBI:15377"/>
        <dbReference type="ChEBI" id="CHEBI:17268"/>
        <dbReference type="ChEBI" id="CHEBI:43474"/>
        <dbReference type="ChEBI" id="CHEBI:84139"/>
        <dbReference type="EC" id="3.1.3.25"/>
    </reaction>
</comment>
<evidence type="ECO:0000256" key="9">
    <source>
        <dbReference type="ARBA" id="ARBA00022801"/>
    </source>
</evidence>
<keyword evidence="7 15" id="KW-0812">Transmembrane</keyword>
<dbReference type="SUPFAM" id="SSF56655">
    <property type="entry name" value="Carbohydrate phosphatase"/>
    <property type="match status" value="1"/>
</dbReference>
<reference evidence="16" key="2">
    <citation type="submission" date="2015-06" db="UniProtKB">
        <authorList>
            <consortium name="EnsemblMetazoa"/>
        </authorList>
    </citation>
    <scope>IDENTIFICATION</scope>
</reference>
<organism evidence="16 17">
    <name type="scientific">Megaselia scalaris</name>
    <name type="common">Humpbacked fly</name>
    <name type="synonym">Phora scalaris</name>
    <dbReference type="NCBI Taxonomy" id="36166"/>
    <lineage>
        <taxon>Eukaryota</taxon>
        <taxon>Metazoa</taxon>
        <taxon>Ecdysozoa</taxon>
        <taxon>Arthropoda</taxon>
        <taxon>Hexapoda</taxon>
        <taxon>Insecta</taxon>
        <taxon>Pterygota</taxon>
        <taxon>Neoptera</taxon>
        <taxon>Endopterygota</taxon>
        <taxon>Diptera</taxon>
        <taxon>Brachycera</taxon>
        <taxon>Muscomorpha</taxon>
        <taxon>Platypezoidea</taxon>
        <taxon>Phoridae</taxon>
        <taxon>Megaseliini</taxon>
        <taxon>Megaselia</taxon>
    </lineage>
</organism>
<evidence type="ECO:0000256" key="11">
    <source>
        <dbReference type="ARBA" id="ARBA00022989"/>
    </source>
</evidence>
<evidence type="ECO:0000256" key="7">
    <source>
        <dbReference type="ARBA" id="ARBA00022692"/>
    </source>
</evidence>
<protein>
    <recommendedName>
        <fullName evidence="6">inositol-phosphate phosphatase</fullName>
        <ecNumber evidence="6">3.1.3.25</ecNumber>
    </recommendedName>
    <alternativeName>
        <fullName evidence="13">Myo-inositol monophosphatase A3</fullName>
    </alternativeName>
</protein>
<proteinExistence type="inferred from homology"/>
<dbReference type="GO" id="GO:0052834">
    <property type="term" value="F:inositol monophosphate phosphatase activity"/>
    <property type="evidence" value="ECO:0007669"/>
    <property type="project" value="UniProtKB-EC"/>
</dbReference>
<dbReference type="STRING" id="36166.T1GC83"/>
<dbReference type="Gene3D" id="3.30.540.10">
    <property type="entry name" value="Fructose-1,6-Bisphosphatase, subunit A, domain 1"/>
    <property type="match status" value="1"/>
</dbReference>
<dbReference type="PANTHER" id="PTHR43028">
    <property type="entry name" value="3'(2'),5'-BISPHOSPHATE NUCLEOTIDASE 1"/>
    <property type="match status" value="1"/>
</dbReference>
<dbReference type="GO" id="GO:0005737">
    <property type="term" value="C:cytoplasm"/>
    <property type="evidence" value="ECO:0007669"/>
    <property type="project" value="UniProtKB-ARBA"/>
</dbReference>
<dbReference type="PANTHER" id="PTHR43028:SF4">
    <property type="entry name" value="INOSITOL MONOPHOSPHATASE 3"/>
    <property type="match status" value="1"/>
</dbReference>
<keyword evidence="11 15" id="KW-1133">Transmembrane helix</keyword>
<evidence type="ECO:0000256" key="4">
    <source>
        <dbReference type="ARBA" id="ARBA00005152"/>
    </source>
</evidence>
<evidence type="ECO:0000256" key="1">
    <source>
        <dbReference type="ARBA" id="ARBA00001033"/>
    </source>
</evidence>
<comment type="pathway">
    <text evidence="4">Polyol metabolism; myo-inositol biosynthesis; myo-inositol from D-glucose 6-phosphate: step 2/2.</text>
</comment>
<dbReference type="InterPro" id="IPR050725">
    <property type="entry name" value="CysQ/Inositol_MonoPase"/>
</dbReference>
<dbReference type="FunFam" id="3.30.540.10:FF:000012">
    <property type="entry name" value="Blast:Putative inositol monophosphatase 3"/>
    <property type="match status" value="1"/>
</dbReference>
<keyword evidence="17" id="KW-1185">Reference proteome</keyword>
<evidence type="ECO:0000256" key="14">
    <source>
        <dbReference type="PIRSR" id="PIRSR600760-2"/>
    </source>
</evidence>
<evidence type="ECO:0000256" key="10">
    <source>
        <dbReference type="ARBA" id="ARBA00022842"/>
    </source>
</evidence>
<evidence type="ECO:0000313" key="16">
    <source>
        <dbReference type="EnsemblMetazoa" id="MESCA000887-PA"/>
    </source>
</evidence>
<dbReference type="GO" id="GO:0008254">
    <property type="term" value="F:3'-nucleotidase activity"/>
    <property type="evidence" value="ECO:0007669"/>
    <property type="project" value="TreeGrafter"/>
</dbReference>
<feature type="binding site" evidence="14">
    <location>
        <position position="163"/>
    </location>
    <ligand>
        <name>Mg(2+)</name>
        <dbReference type="ChEBI" id="CHEBI:18420"/>
        <label>1</label>
        <note>catalytic</note>
    </ligand>
</feature>
<dbReference type="GO" id="GO:0046872">
    <property type="term" value="F:metal ion binding"/>
    <property type="evidence" value="ECO:0007669"/>
    <property type="project" value="UniProtKB-KW"/>
</dbReference>
<evidence type="ECO:0000256" key="8">
    <source>
        <dbReference type="ARBA" id="ARBA00022723"/>
    </source>
</evidence>
<keyword evidence="12 15" id="KW-0472">Membrane</keyword>
<evidence type="ECO:0000256" key="5">
    <source>
        <dbReference type="ARBA" id="ARBA00009759"/>
    </source>
</evidence>
<evidence type="ECO:0000313" key="17">
    <source>
        <dbReference type="Proteomes" id="UP000015102"/>
    </source>
</evidence>
<evidence type="ECO:0000256" key="2">
    <source>
        <dbReference type="ARBA" id="ARBA00001946"/>
    </source>
</evidence>
<dbReference type="InterPro" id="IPR000760">
    <property type="entry name" value="Inositol_monophosphatase-like"/>
</dbReference>
<feature type="transmembrane region" description="Helical" evidence="15">
    <location>
        <begin position="9"/>
        <end position="28"/>
    </location>
</feature>
<comment type="cofactor">
    <cofactor evidence="2 14">
        <name>Mg(2+)</name>
        <dbReference type="ChEBI" id="CHEBI:18420"/>
    </cofactor>
</comment>
<comment type="similarity">
    <text evidence="5">Belongs to the inositol monophosphatase superfamily.</text>
</comment>
<feature type="binding site" evidence="14">
    <location>
        <position position="118"/>
    </location>
    <ligand>
        <name>Mg(2+)</name>
        <dbReference type="ChEBI" id="CHEBI:18420"/>
        <label>1</label>
        <note>catalytic</note>
    </ligand>
</feature>
<evidence type="ECO:0000256" key="15">
    <source>
        <dbReference type="SAM" id="Phobius"/>
    </source>
</evidence>
<dbReference type="Pfam" id="PF00459">
    <property type="entry name" value="Inositol_P"/>
    <property type="match status" value="1"/>
</dbReference>
<evidence type="ECO:0000256" key="12">
    <source>
        <dbReference type="ARBA" id="ARBA00023136"/>
    </source>
</evidence>
<evidence type="ECO:0000256" key="6">
    <source>
        <dbReference type="ARBA" id="ARBA00013106"/>
    </source>
</evidence>
<keyword evidence="9" id="KW-0378">Hydrolase</keyword>
<dbReference type="EC" id="3.1.3.25" evidence="6"/>
<name>T1GC83_MEGSC</name>
<dbReference type="Proteomes" id="UP000015102">
    <property type="component" value="Unassembled WGS sequence"/>
</dbReference>
<feature type="binding site" evidence="14">
    <location>
        <position position="164"/>
    </location>
    <ligand>
        <name>Mg(2+)</name>
        <dbReference type="ChEBI" id="CHEBI:18420"/>
        <label>1</label>
        <note>catalytic</note>
    </ligand>
</feature>
<reference evidence="17" key="1">
    <citation type="submission" date="2013-02" db="EMBL/GenBank/DDBJ databases">
        <authorList>
            <person name="Hughes D."/>
        </authorList>
    </citation>
    <scope>NUCLEOTIDE SEQUENCE</scope>
    <source>
        <strain>Durham</strain>
        <strain evidence="17">NC isolate 2 -- Noor lab</strain>
    </source>
</reference>
<evidence type="ECO:0000256" key="13">
    <source>
        <dbReference type="ARBA" id="ARBA00042119"/>
    </source>
</evidence>
<feature type="binding site" evidence="14">
    <location>
        <position position="161"/>
    </location>
    <ligand>
        <name>Mg(2+)</name>
        <dbReference type="ChEBI" id="CHEBI:18420"/>
        <label>1</label>
        <note>catalytic</note>
    </ligand>
</feature>
<sequence length="173" mass="19301">MMNVRINRGAVLIIGVFVFVALIVLLYSNDNEANELYTNLRHSRQVNLRKLLIASIKASKAGGIEVVQISKSHDLQQKSKGKTKEGVDDPLTAADSRSHCVMKSGLHRLFPKVEIISEEDKTHGGCQDITSYFDLDPTVIHENVLIPDEMVNVDDVTVWIDPLDATKEYTGRN</sequence>
<comment type="subcellular location">
    <subcellularLocation>
        <location evidence="3">Membrane</location>
        <topology evidence="3">Single-pass membrane protein</topology>
    </subcellularLocation>
</comment>
<dbReference type="EnsemblMetazoa" id="MESCA000887-RA">
    <property type="protein sequence ID" value="MESCA000887-PA"/>
    <property type="gene ID" value="MESCA000887"/>
</dbReference>
<dbReference type="HOGENOM" id="CLU_034742_1_1_1"/>
<keyword evidence="10 14" id="KW-0460">Magnesium</keyword>
<accession>T1GC83</accession>
<dbReference type="GO" id="GO:0016020">
    <property type="term" value="C:membrane"/>
    <property type="evidence" value="ECO:0007669"/>
    <property type="project" value="UniProtKB-SubCell"/>
</dbReference>
<evidence type="ECO:0000256" key="3">
    <source>
        <dbReference type="ARBA" id="ARBA00004167"/>
    </source>
</evidence>
<dbReference type="AlphaFoldDB" id="T1GC83"/>